<dbReference type="Gene3D" id="1.20.1250.20">
    <property type="entry name" value="MFS general substrate transporter like domains"/>
    <property type="match status" value="1"/>
</dbReference>
<keyword evidence="8" id="KW-1185">Reference proteome</keyword>
<keyword evidence="2 5" id="KW-0812">Transmembrane</keyword>
<feature type="non-terminal residue" evidence="7">
    <location>
        <position position="176"/>
    </location>
</feature>
<dbReference type="Pfam" id="PF06813">
    <property type="entry name" value="Nodulin-like"/>
    <property type="match status" value="1"/>
</dbReference>
<protein>
    <submittedName>
        <fullName evidence="7">Monocarboxylate transporter mch1</fullName>
    </submittedName>
</protein>
<dbReference type="PANTHER" id="PTHR21576:SF158">
    <property type="entry name" value="RIBOSOMAL RNA-PROCESSING PROTEIN 12-LIKE CONSERVED DOMAIN-CONTAINING PROTEIN"/>
    <property type="match status" value="1"/>
</dbReference>
<feature type="transmembrane region" description="Helical" evidence="5">
    <location>
        <begin position="68"/>
        <end position="87"/>
    </location>
</feature>
<comment type="caution">
    <text evidence="7">The sequence shown here is derived from an EMBL/GenBank/DDBJ whole genome shotgun (WGS) entry which is preliminary data.</text>
</comment>
<evidence type="ECO:0000256" key="1">
    <source>
        <dbReference type="ARBA" id="ARBA00004141"/>
    </source>
</evidence>
<feature type="transmembrane region" description="Helical" evidence="5">
    <location>
        <begin position="94"/>
        <end position="110"/>
    </location>
</feature>
<dbReference type="AlphaFoldDB" id="A0A9P6RPU1"/>
<dbReference type="GO" id="GO:0016020">
    <property type="term" value="C:membrane"/>
    <property type="evidence" value="ECO:0007669"/>
    <property type="project" value="UniProtKB-SubCell"/>
</dbReference>
<dbReference type="Proteomes" id="UP000738325">
    <property type="component" value="Unassembled WGS sequence"/>
</dbReference>
<dbReference type="InterPro" id="IPR036259">
    <property type="entry name" value="MFS_trans_sf"/>
</dbReference>
<sequence>MPASASASLTPARRAGPNTRSWRTFLLAGCFICGCLNMLAAGSLYVFALYAPSFTGNLGYSQTQTSTIAVVGDIGLYGVGPLSGLMADRLGPRLTSLFAGCMLGLGYGLLSMGYAQGVEKVQRGDEPTHFMVMALFLFLAGVGSSAGYMAAFTSLAKNFKRSRGIALGMWGSIRRW</sequence>
<dbReference type="EMBL" id="JAAAIP010000210">
    <property type="protein sequence ID" value="KAG0322497.1"/>
    <property type="molecule type" value="Genomic_DNA"/>
</dbReference>
<dbReference type="InterPro" id="IPR010658">
    <property type="entry name" value="Nodulin-like"/>
</dbReference>
<keyword evidence="4 5" id="KW-0472">Membrane</keyword>
<dbReference type="InterPro" id="IPR020846">
    <property type="entry name" value="MFS_dom"/>
</dbReference>
<name>A0A9P6RPU1_9FUNG</name>
<reference evidence="7" key="1">
    <citation type="journal article" date="2020" name="Fungal Divers.">
        <title>Resolving the Mortierellaceae phylogeny through synthesis of multi-gene phylogenetics and phylogenomics.</title>
        <authorList>
            <person name="Vandepol N."/>
            <person name="Liber J."/>
            <person name="Desiro A."/>
            <person name="Na H."/>
            <person name="Kennedy M."/>
            <person name="Barry K."/>
            <person name="Grigoriev I.V."/>
            <person name="Miller A.N."/>
            <person name="O'Donnell K."/>
            <person name="Stajich J.E."/>
            <person name="Bonito G."/>
        </authorList>
    </citation>
    <scope>NUCLEOTIDE SEQUENCE</scope>
    <source>
        <strain evidence="7">REB-010B</strain>
    </source>
</reference>
<evidence type="ECO:0000256" key="5">
    <source>
        <dbReference type="SAM" id="Phobius"/>
    </source>
</evidence>
<evidence type="ECO:0000256" key="2">
    <source>
        <dbReference type="ARBA" id="ARBA00022692"/>
    </source>
</evidence>
<comment type="subcellular location">
    <subcellularLocation>
        <location evidence="1">Membrane</location>
        <topology evidence="1">Multi-pass membrane protein</topology>
    </subcellularLocation>
</comment>
<evidence type="ECO:0000313" key="7">
    <source>
        <dbReference type="EMBL" id="KAG0322497.1"/>
    </source>
</evidence>
<dbReference type="PROSITE" id="PS50850">
    <property type="entry name" value="MFS"/>
    <property type="match status" value="1"/>
</dbReference>
<feature type="transmembrane region" description="Helical" evidence="5">
    <location>
        <begin position="130"/>
        <end position="153"/>
    </location>
</feature>
<dbReference type="OrthoDB" id="410267at2759"/>
<dbReference type="GO" id="GO:0022857">
    <property type="term" value="F:transmembrane transporter activity"/>
    <property type="evidence" value="ECO:0007669"/>
    <property type="project" value="InterPro"/>
</dbReference>
<feature type="transmembrane region" description="Helical" evidence="5">
    <location>
        <begin position="24"/>
        <end position="48"/>
    </location>
</feature>
<dbReference type="PANTHER" id="PTHR21576">
    <property type="entry name" value="UNCHARACTERIZED NODULIN-LIKE PROTEIN"/>
    <property type="match status" value="1"/>
</dbReference>
<keyword evidence="3 5" id="KW-1133">Transmembrane helix</keyword>
<organism evidence="7 8">
    <name type="scientific">Dissophora globulifera</name>
    <dbReference type="NCBI Taxonomy" id="979702"/>
    <lineage>
        <taxon>Eukaryota</taxon>
        <taxon>Fungi</taxon>
        <taxon>Fungi incertae sedis</taxon>
        <taxon>Mucoromycota</taxon>
        <taxon>Mortierellomycotina</taxon>
        <taxon>Mortierellomycetes</taxon>
        <taxon>Mortierellales</taxon>
        <taxon>Mortierellaceae</taxon>
        <taxon>Dissophora</taxon>
    </lineage>
</organism>
<proteinExistence type="predicted"/>
<evidence type="ECO:0000313" key="8">
    <source>
        <dbReference type="Proteomes" id="UP000738325"/>
    </source>
</evidence>
<feature type="domain" description="Major facilitator superfamily (MFS) profile" evidence="6">
    <location>
        <begin position="26"/>
        <end position="176"/>
    </location>
</feature>
<dbReference type="SUPFAM" id="SSF103473">
    <property type="entry name" value="MFS general substrate transporter"/>
    <property type="match status" value="1"/>
</dbReference>
<evidence type="ECO:0000256" key="3">
    <source>
        <dbReference type="ARBA" id="ARBA00022989"/>
    </source>
</evidence>
<evidence type="ECO:0000259" key="6">
    <source>
        <dbReference type="PROSITE" id="PS50850"/>
    </source>
</evidence>
<evidence type="ECO:0000256" key="4">
    <source>
        <dbReference type="ARBA" id="ARBA00023136"/>
    </source>
</evidence>
<accession>A0A9P6RPU1</accession>
<gene>
    <name evidence="7" type="primary">MCH1</name>
    <name evidence="7" type="ORF">BGZ99_003321</name>
</gene>